<keyword evidence="6" id="KW-1185">Reference proteome</keyword>
<keyword evidence="1" id="KW-0863">Zinc-finger</keyword>
<protein>
    <submittedName>
        <fullName evidence="5">Retrovirus-related pol polyprotein from transposon TNT 1-94</fullName>
    </submittedName>
</protein>
<name>A0ABQ5GHY4_9ASTR</name>
<gene>
    <name evidence="5" type="ORF">Tco_1041560</name>
</gene>
<feature type="compositionally biased region" description="Polar residues" evidence="3">
    <location>
        <begin position="1353"/>
        <end position="1375"/>
    </location>
</feature>
<evidence type="ECO:0000256" key="3">
    <source>
        <dbReference type="SAM" id="MobiDB-lite"/>
    </source>
</evidence>
<feature type="region of interest" description="Disordered" evidence="3">
    <location>
        <begin position="173"/>
        <end position="223"/>
    </location>
</feature>
<sequence>MSNAYNNLQTQTSNALHNAIMEAGGKDRPPMLAPGNYVRLKSRIQRYIDTKPNNELIHYYLQNPPYKFKWTEKTVSVEEGIDNDIYSIVDAYPNACEIWKAIERLKQGESINVQDLETNLYWEFRKFTSRDGESLESYYSRMAKTEVNEIRDERLARTANLLALVAQQQPVYHPQNHPTHYTNNSLTRSQPKIYKPTNNNLRTSSNTSRANQDNTPRINRGTGYDNQRVVNIAGARENVAKDITYHREKMLLYKQEEAGFQLNDEQAHWRHDTDDEPEDQELEAHYLYMAQIQEVTLDAANNSGPIFDAEPLQKIQNNDDNYNVFAIESEHPKQPESINDTYPVDQDEHNIIIDSLDMSYDREQDDQDDDDLAKESDLFASLIEKIKCEIDDSKNHNKFFETSNKALDDNLKGRCHCVLTTPLRFDHNLIAYEPHAKKTLKKQEQSTSIVDPLAYVAHTTSAPALSSPSTPSPQPTAQSPNDALMATMTQIANLLSGFQKQFPPTNNQLRTSSNSRTHATVHDGHIVTEPVQRKAPGNNGNTGTRGKKVICYNCRGEGHVARQCKEPKRKMDSQYFKDKALLMEAKEKGDVLDAEAEAFLADVECTAPYDQPQALTTTNMFQANHEDAYDSDVDEGPNAVVAFMANLSSTSATNNPVNEVHSNDNQIFDNVDYQLSQEMHQEEHLDSDAETEIDDNTIPYHQYLLDTEAQNVPTEVSADTSDKVSMIAILTDLQTQLDGHAKVNQEKCLEIETLKNELLQCKQEICRLDTHKVKLDLENKVRQEQALVIQRNKRNAELVQENDLLKSTLSGKEKSIAFLQSEKEKILSEKKDLADSYLDEIVCLKNANKVARDMLQRFNMPTQTIPMLSKKPKAATADLHKDLLGTRNPGLGYIAKRAQPVLYDADTLLHPAHHPVRIWDSEDVLVHQVVSMKKMSEKPGHVRPANGFYDKLNAMMFVPQKELSQEQAYWLSANEIASNASNPATPVTPFVHNRPPPSQVLFHLQKVNAVFHQFEGIINERTTQKPLYVSEWCFDYAKQFVEQQLVPFYDHFKKHIESANETIFKEVKEYEQIFDDLDAEYERCVLDNKNLTIEKKNLLIKNDCLIAECLEKDICSIVLTSDIVVPPSSNCLCEDLRSACDREHTKVLELEAEVLKQQKMVIESEKRNSHLQKTHIDLQLKFQNYKQCIDTSSASNAIFEINKLRKQLQGKDDTIRNLDAQINIMKVLNVGSTEGSCDQQALETDRIQLKDTITSLRIQLDGLKAENVTLKRRYEELSKSNAYSRSTFTAKINALTAENAKLKTELSGKKSSGSTAFEKPKVLASGMYTNSSKYIPPPKRANWVKPTPLPKNKQVTFQEPPRTSNRPTQKPQVQHNMKPKVPVNLSTRTKPATESRKPMPKSHTRNHRILPSTSVNARRAADHNRKLNVVDHNQFVIRSLKSVNTKTPMPNIVLLVVVKALSGNTGDICVVDNCPLTRLMVLLIVKLVIERLVPRGYLVFLNAKALILCILTVVAGQKGRTVADSIAERLTRPTALQFKTDCVSFLVWETDIQEKEQKESQRQTNPSTEWKGQSQKYGYIKNHKKTVKNGQTRTRETEEHKRSQRFKAKARKSQASVNSGQKVKESQLQSTMGQQSQLTRRQIPYVSFQSS</sequence>
<feature type="compositionally biased region" description="Polar residues" evidence="3">
    <location>
        <begin position="173"/>
        <end position="190"/>
    </location>
</feature>
<dbReference type="Gene3D" id="1.20.5.340">
    <property type="match status" value="1"/>
</dbReference>
<evidence type="ECO:0000313" key="5">
    <source>
        <dbReference type="EMBL" id="GJT74835.1"/>
    </source>
</evidence>
<evidence type="ECO:0000259" key="4">
    <source>
        <dbReference type="PROSITE" id="PS50158"/>
    </source>
</evidence>
<dbReference type="Pfam" id="PF00098">
    <property type="entry name" value="zf-CCHC"/>
    <property type="match status" value="1"/>
</dbReference>
<feature type="compositionally biased region" description="Polar residues" evidence="3">
    <location>
        <begin position="1613"/>
        <end position="1640"/>
    </location>
</feature>
<evidence type="ECO:0000256" key="1">
    <source>
        <dbReference type="PROSITE-ProRule" id="PRU00047"/>
    </source>
</evidence>
<dbReference type="InterPro" id="IPR001878">
    <property type="entry name" value="Znf_CCHC"/>
</dbReference>
<dbReference type="InterPro" id="IPR036875">
    <property type="entry name" value="Znf_CCHC_sf"/>
</dbReference>
<accession>A0ABQ5GHY4</accession>
<dbReference type="EMBL" id="BQNB010018475">
    <property type="protein sequence ID" value="GJT74835.1"/>
    <property type="molecule type" value="Genomic_DNA"/>
</dbReference>
<feature type="compositionally biased region" description="Polar residues" evidence="3">
    <location>
        <begin position="1562"/>
        <end position="1575"/>
    </location>
</feature>
<keyword evidence="2" id="KW-0175">Coiled coil</keyword>
<keyword evidence="1" id="KW-0479">Metal-binding</keyword>
<dbReference type="SMART" id="SM00343">
    <property type="entry name" value="ZnF_C2HC"/>
    <property type="match status" value="1"/>
</dbReference>
<organism evidence="5 6">
    <name type="scientific">Tanacetum coccineum</name>
    <dbReference type="NCBI Taxonomy" id="301880"/>
    <lineage>
        <taxon>Eukaryota</taxon>
        <taxon>Viridiplantae</taxon>
        <taxon>Streptophyta</taxon>
        <taxon>Embryophyta</taxon>
        <taxon>Tracheophyta</taxon>
        <taxon>Spermatophyta</taxon>
        <taxon>Magnoliopsida</taxon>
        <taxon>eudicotyledons</taxon>
        <taxon>Gunneridae</taxon>
        <taxon>Pentapetalae</taxon>
        <taxon>asterids</taxon>
        <taxon>campanulids</taxon>
        <taxon>Asterales</taxon>
        <taxon>Asteraceae</taxon>
        <taxon>Asteroideae</taxon>
        <taxon>Anthemideae</taxon>
        <taxon>Anthemidinae</taxon>
        <taxon>Tanacetum</taxon>
    </lineage>
</organism>
<reference evidence="5" key="1">
    <citation type="journal article" date="2022" name="Int. J. Mol. Sci.">
        <title>Draft Genome of Tanacetum Coccineum: Genomic Comparison of Closely Related Tanacetum-Family Plants.</title>
        <authorList>
            <person name="Yamashiro T."/>
            <person name="Shiraishi A."/>
            <person name="Nakayama K."/>
            <person name="Satake H."/>
        </authorList>
    </citation>
    <scope>NUCLEOTIDE SEQUENCE</scope>
</reference>
<feature type="compositionally biased region" description="Low complexity" evidence="3">
    <location>
        <begin position="197"/>
        <end position="211"/>
    </location>
</feature>
<feature type="region of interest" description="Disordered" evidence="3">
    <location>
        <begin position="461"/>
        <end position="480"/>
    </location>
</feature>
<feature type="compositionally biased region" description="Basic residues" evidence="3">
    <location>
        <begin position="1602"/>
        <end position="1612"/>
    </location>
</feature>
<evidence type="ECO:0000256" key="2">
    <source>
        <dbReference type="SAM" id="Coils"/>
    </source>
</evidence>
<reference evidence="5" key="2">
    <citation type="submission" date="2022-01" db="EMBL/GenBank/DDBJ databases">
        <authorList>
            <person name="Yamashiro T."/>
            <person name="Shiraishi A."/>
            <person name="Satake H."/>
            <person name="Nakayama K."/>
        </authorList>
    </citation>
    <scope>NUCLEOTIDE SEQUENCE</scope>
</reference>
<dbReference type="Proteomes" id="UP001151760">
    <property type="component" value="Unassembled WGS sequence"/>
</dbReference>
<proteinExistence type="predicted"/>
<feature type="compositionally biased region" description="Basic residues" evidence="3">
    <location>
        <begin position="1398"/>
        <end position="1407"/>
    </location>
</feature>
<dbReference type="Gene3D" id="4.10.60.10">
    <property type="entry name" value="Zinc finger, CCHC-type"/>
    <property type="match status" value="1"/>
</dbReference>
<feature type="region of interest" description="Disordered" evidence="3">
    <location>
        <begin position="1581"/>
        <end position="1651"/>
    </location>
</feature>
<dbReference type="PROSITE" id="PS50158">
    <property type="entry name" value="ZF_CCHC"/>
    <property type="match status" value="1"/>
</dbReference>
<keyword evidence="1" id="KW-0862">Zinc</keyword>
<feature type="domain" description="CCHC-type" evidence="4">
    <location>
        <begin position="551"/>
        <end position="566"/>
    </location>
</feature>
<feature type="region of interest" description="Disordered" evidence="3">
    <location>
        <begin position="1556"/>
        <end position="1575"/>
    </location>
</feature>
<comment type="caution">
    <text evidence="5">The sequence shown here is derived from an EMBL/GenBank/DDBJ whole genome shotgun (WGS) entry which is preliminary data.</text>
</comment>
<feature type="region of interest" description="Disordered" evidence="3">
    <location>
        <begin position="1328"/>
        <end position="1407"/>
    </location>
</feature>
<evidence type="ECO:0000313" key="6">
    <source>
        <dbReference type="Proteomes" id="UP001151760"/>
    </source>
</evidence>
<dbReference type="SUPFAM" id="SSF57756">
    <property type="entry name" value="Retrovirus zinc finger-like domains"/>
    <property type="match status" value="1"/>
</dbReference>
<feature type="coiled-coil region" evidence="2">
    <location>
        <begin position="1246"/>
        <end position="1305"/>
    </location>
</feature>